<organism evidence="5 6">
    <name type="scientific">Penaeus vannamei</name>
    <name type="common">Whiteleg shrimp</name>
    <name type="synonym">Litopenaeus vannamei</name>
    <dbReference type="NCBI Taxonomy" id="6689"/>
    <lineage>
        <taxon>Eukaryota</taxon>
        <taxon>Metazoa</taxon>
        <taxon>Ecdysozoa</taxon>
        <taxon>Arthropoda</taxon>
        <taxon>Crustacea</taxon>
        <taxon>Multicrustacea</taxon>
        <taxon>Malacostraca</taxon>
        <taxon>Eumalacostraca</taxon>
        <taxon>Eucarida</taxon>
        <taxon>Decapoda</taxon>
        <taxon>Dendrobranchiata</taxon>
        <taxon>Penaeoidea</taxon>
        <taxon>Penaeidae</taxon>
        <taxon>Penaeus</taxon>
    </lineage>
</organism>
<reference evidence="5 6" key="2">
    <citation type="submission" date="2019-01" db="EMBL/GenBank/DDBJ databases">
        <title>The decoding of complex shrimp genome reveals the adaptation for benthos swimmer, frequently molting mechanism and breeding impact on genome.</title>
        <authorList>
            <person name="Sun Y."/>
            <person name="Gao Y."/>
            <person name="Yu Y."/>
        </authorList>
    </citation>
    <scope>NUCLEOTIDE SEQUENCE [LARGE SCALE GENOMIC DNA]</scope>
    <source>
        <tissue evidence="5">Muscle</tissue>
    </source>
</reference>
<dbReference type="InterPro" id="IPR051935">
    <property type="entry name" value="HSDL2"/>
</dbReference>
<dbReference type="InterPro" id="IPR003033">
    <property type="entry name" value="SCP2_sterol-bd_dom"/>
</dbReference>
<dbReference type="GO" id="GO:0005739">
    <property type="term" value="C:mitochondrion"/>
    <property type="evidence" value="ECO:0007669"/>
    <property type="project" value="TreeGrafter"/>
</dbReference>
<sequence>MLLVSVTILQLKNIESKVFAKIEGFLSEELVEKTRAVYAFDVTGDESGKWYLDLKNGSGACGRGDPPVAADATFSMNSSNFFKMFSGSLKPTTAFMTGKMKLSGDMGKAMKLEKLMGKLKSKL</sequence>
<dbReference type="EMBL" id="QCYY01003964">
    <property type="protein sequence ID" value="ROT61876.1"/>
    <property type="molecule type" value="Genomic_DNA"/>
</dbReference>
<dbReference type="Pfam" id="PF02036">
    <property type="entry name" value="SCP2"/>
    <property type="match status" value="1"/>
</dbReference>
<keyword evidence="3" id="KW-0560">Oxidoreductase</keyword>
<dbReference type="PANTHER" id="PTHR42808:SF3">
    <property type="entry name" value="HYDROXYSTEROID DEHYDROGENASE-LIKE PROTEIN 2"/>
    <property type="match status" value="1"/>
</dbReference>
<evidence type="ECO:0000259" key="4">
    <source>
        <dbReference type="Pfam" id="PF02036"/>
    </source>
</evidence>
<evidence type="ECO:0000256" key="1">
    <source>
        <dbReference type="ARBA" id="ARBA00006484"/>
    </source>
</evidence>
<feature type="domain" description="SCP2" evidence="4">
    <location>
        <begin position="27"/>
        <end position="116"/>
    </location>
</feature>
<name>A0A3R7MHG5_PENVA</name>
<keyword evidence="6" id="KW-1185">Reference proteome</keyword>
<accession>A0A3R7MHG5</accession>
<dbReference type="Proteomes" id="UP000283509">
    <property type="component" value="Unassembled WGS sequence"/>
</dbReference>
<proteinExistence type="inferred from homology"/>
<dbReference type="STRING" id="6689.A0A3R7MHG5"/>
<evidence type="ECO:0000313" key="6">
    <source>
        <dbReference type="Proteomes" id="UP000283509"/>
    </source>
</evidence>
<keyword evidence="2" id="KW-0521">NADP</keyword>
<reference evidence="5 6" key="1">
    <citation type="submission" date="2018-04" db="EMBL/GenBank/DDBJ databases">
        <authorList>
            <person name="Zhang X."/>
            <person name="Yuan J."/>
            <person name="Li F."/>
            <person name="Xiang J."/>
        </authorList>
    </citation>
    <scope>NUCLEOTIDE SEQUENCE [LARGE SCALE GENOMIC DNA]</scope>
    <source>
        <tissue evidence="5">Muscle</tissue>
    </source>
</reference>
<dbReference type="AlphaFoldDB" id="A0A3R7MHG5"/>
<dbReference type="InterPro" id="IPR036527">
    <property type="entry name" value="SCP2_sterol-bd_dom_sf"/>
</dbReference>
<dbReference type="GO" id="GO:0016491">
    <property type="term" value="F:oxidoreductase activity"/>
    <property type="evidence" value="ECO:0007669"/>
    <property type="project" value="UniProtKB-KW"/>
</dbReference>
<dbReference type="Gene3D" id="3.30.1050.10">
    <property type="entry name" value="SCP2 sterol-binding domain"/>
    <property type="match status" value="1"/>
</dbReference>
<protein>
    <recommendedName>
        <fullName evidence="4">SCP2 domain-containing protein</fullName>
    </recommendedName>
</protein>
<evidence type="ECO:0000256" key="2">
    <source>
        <dbReference type="ARBA" id="ARBA00022857"/>
    </source>
</evidence>
<dbReference type="OrthoDB" id="5327538at2759"/>
<evidence type="ECO:0000313" key="5">
    <source>
        <dbReference type="EMBL" id="ROT61876.1"/>
    </source>
</evidence>
<evidence type="ECO:0000256" key="3">
    <source>
        <dbReference type="ARBA" id="ARBA00023002"/>
    </source>
</evidence>
<dbReference type="SUPFAM" id="SSF55718">
    <property type="entry name" value="SCP-like"/>
    <property type="match status" value="1"/>
</dbReference>
<dbReference type="PANTHER" id="PTHR42808">
    <property type="entry name" value="HYDROXYSTEROID DEHYDROGENASE-LIKE PROTEIN 2"/>
    <property type="match status" value="1"/>
</dbReference>
<comment type="similarity">
    <text evidence="1">Belongs to the short-chain dehydrogenases/reductases (SDR) family.</text>
</comment>
<comment type="caution">
    <text evidence="5">The sequence shown here is derived from an EMBL/GenBank/DDBJ whole genome shotgun (WGS) entry which is preliminary data.</text>
</comment>
<gene>
    <name evidence="5" type="ORF">C7M84_020311</name>
</gene>